<evidence type="ECO:0008006" key="4">
    <source>
        <dbReference type="Google" id="ProtNLM"/>
    </source>
</evidence>
<protein>
    <recommendedName>
        <fullName evidence="4">Cellulose-binding domain protein</fullName>
    </recommendedName>
</protein>
<feature type="signal peptide" evidence="1">
    <location>
        <begin position="1"/>
        <end position="20"/>
    </location>
</feature>
<accession>S5XNY3</accession>
<feature type="chain" id="PRO_5004534206" description="Cellulose-binding domain protein" evidence="1">
    <location>
        <begin position="21"/>
        <end position="592"/>
    </location>
</feature>
<dbReference type="Proteomes" id="UP000015480">
    <property type="component" value="Chromosome"/>
</dbReference>
<organism evidence="2 3">
    <name type="scientific">Paracoccus aminophilus JCM 7686</name>
    <dbReference type="NCBI Taxonomy" id="1367847"/>
    <lineage>
        <taxon>Bacteria</taxon>
        <taxon>Pseudomonadati</taxon>
        <taxon>Pseudomonadota</taxon>
        <taxon>Alphaproteobacteria</taxon>
        <taxon>Rhodobacterales</taxon>
        <taxon>Paracoccaceae</taxon>
        <taxon>Paracoccus</taxon>
    </lineage>
</organism>
<keyword evidence="1" id="KW-0732">Signal</keyword>
<reference evidence="2 3" key="1">
    <citation type="journal article" date="2014" name="BMC Genomics">
        <title>Architecture and functions of a multipartite genome of the methylotrophic bacterium Paracoccus aminophilus JCM 7686, containing primary and secondary chromids.</title>
        <authorList>
            <person name="Dziewit L."/>
            <person name="Czarnecki J."/>
            <person name="Wibberg D."/>
            <person name="Radlinska M."/>
            <person name="Mrozek P."/>
            <person name="Szymczak M."/>
            <person name="Schluter A."/>
            <person name="Puhler A."/>
            <person name="Bartosik D."/>
        </authorList>
    </citation>
    <scope>NUCLEOTIDE SEQUENCE [LARGE SCALE GENOMIC DNA]</scope>
    <source>
        <strain evidence="2">JCM 7686</strain>
    </source>
</reference>
<proteinExistence type="predicted"/>
<dbReference type="EMBL" id="CP006650">
    <property type="protein sequence ID" value="AGT09029.1"/>
    <property type="molecule type" value="Genomic_DNA"/>
</dbReference>
<keyword evidence="3" id="KW-1185">Reference proteome</keyword>
<evidence type="ECO:0000313" key="2">
    <source>
        <dbReference type="EMBL" id="AGT09029.1"/>
    </source>
</evidence>
<dbReference type="KEGG" id="pami:JCM7686_1928"/>
<name>S5XNY3_PARAH</name>
<dbReference type="HOGENOM" id="CLU_018941_1_0_5"/>
<sequence>MYAASLTFAAAVMAASLAFAQAPAENGAPAPLTNPSLAFNLAGVNDWSTEYPFIDLFKMSREWIGHLPGQWGGVSPEAMAAATDAHGWLTRMPAGAERVSALILTSFPEEMVSAKGRFHLLYQGKGKLEVRNVQTVSDKPGEIVFDYRPNGSNMVDISISAIDESDPLRAFHVVHERDLDAFRRGEIFNPKWLGLVHDLRLFRFMDWMRTNDSALMHWSERAHPEDATWTTGKGVPLEVMVELANLTGTDPWFTIPHLADDDYTAQFASYVRDHLDPKLKPWFEYSNEVWNWQFGQAQWANQQGRALWPDNGTAWVEYYAGKATDMADVLDRVYGPEGEQRMVKVISTQTGWIGLEDAVLNAPAWQKSGAGRSAPSGHFNAYAITGYFDGGLGRDGKPKVVKEWLAQSRTKAEADADAQGLSRIVKDRYVEAHRYDQAGALAIRELRDGSVTGNEDGSLKALFKTFAYHRDIAQKYGLELVMYEGGSHVVGVGPWQDDEELTGFFTWLNRSVGMGELYAELLAGWKDNGGTLFNAFADIAMPGKYGSWGKLNHIDDDTPRWEVLMRFNRETPAWWENRPADTFLGTLETAAP</sequence>
<dbReference type="PATRIC" id="fig|1367847.3.peg.1920"/>
<dbReference type="OrthoDB" id="7783360at2"/>
<gene>
    <name evidence="2" type="ORF">JCM7686_1928</name>
</gene>
<evidence type="ECO:0000256" key="1">
    <source>
        <dbReference type="SAM" id="SignalP"/>
    </source>
</evidence>
<evidence type="ECO:0000313" key="3">
    <source>
        <dbReference type="Proteomes" id="UP000015480"/>
    </source>
</evidence>
<dbReference type="STRING" id="1367847.JCM7686_1928"/>
<dbReference type="RefSeq" id="WP_020950667.1">
    <property type="nucleotide sequence ID" value="NC_022041.1"/>
</dbReference>
<dbReference type="AlphaFoldDB" id="S5XNY3"/>
<dbReference type="eggNOG" id="COG1028">
    <property type="taxonomic scope" value="Bacteria"/>
</dbReference>